<protein>
    <submittedName>
        <fullName evidence="1">Uncharacterized protein</fullName>
    </submittedName>
</protein>
<reference evidence="1 2" key="1">
    <citation type="submission" date="2023-08" db="EMBL/GenBank/DDBJ databases">
        <title>Black Yeasts Isolated from many extreme environments.</title>
        <authorList>
            <person name="Coleine C."/>
            <person name="Stajich J.E."/>
            <person name="Selbmann L."/>
        </authorList>
    </citation>
    <scope>NUCLEOTIDE SEQUENCE [LARGE SCALE GENOMIC DNA]</scope>
    <source>
        <strain evidence="1 2">CCFEE 536</strain>
    </source>
</reference>
<dbReference type="EMBL" id="JAVRRA010020726">
    <property type="protein sequence ID" value="KAK5160913.1"/>
    <property type="molecule type" value="Genomic_DNA"/>
</dbReference>
<gene>
    <name evidence="1" type="ORF">LTR16_012316</name>
</gene>
<evidence type="ECO:0000313" key="1">
    <source>
        <dbReference type="EMBL" id="KAK5160913.1"/>
    </source>
</evidence>
<accession>A0ABR0LIY6</accession>
<sequence>MGRPPPYTPELHGPTQNVYVPQPQYAAPATSQFDAAYDAYQTALRRTFEQARDGQLSDAGVSLLEISSWLLGNVESL</sequence>
<name>A0ABR0LIY6_9PEZI</name>
<comment type="caution">
    <text evidence="1">The sequence shown here is derived from an EMBL/GenBank/DDBJ whole genome shotgun (WGS) entry which is preliminary data.</text>
</comment>
<organism evidence="1 2">
    <name type="scientific">Cryomyces antarcticus</name>
    <dbReference type="NCBI Taxonomy" id="329879"/>
    <lineage>
        <taxon>Eukaryota</taxon>
        <taxon>Fungi</taxon>
        <taxon>Dikarya</taxon>
        <taxon>Ascomycota</taxon>
        <taxon>Pezizomycotina</taxon>
        <taxon>Dothideomycetes</taxon>
        <taxon>Dothideomycetes incertae sedis</taxon>
        <taxon>Cryomyces</taxon>
    </lineage>
</organism>
<evidence type="ECO:0000313" key="2">
    <source>
        <dbReference type="Proteomes" id="UP001357485"/>
    </source>
</evidence>
<dbReference type="Proteomes" id="UP001357485">
    <property type="component" value="Unassembled WGS sequence"/>
</dbReference>
<keyword evidence="2" id="KW-1185">Reference proteome</keyword>
<feature type="non-terminal residue" evidence="1">
    <location>
        <position position="77"/>
    </location>
</feature>
<proteinExistence type="predicted"/>